<sequence length="67" mass="7358">MGFLQTGTALRVLQVDHRPDGSRRSSAIALPVHPLACRHLAIHHIIHLAIHLAIPHTIPSHTPLTSR</sequence>
<gene>
    <name evidence="1" type="ORF">EYF80_026910</name>
</gene>
<evidence type="ECO:0000313" key="1">
    <source>
        <dbReference type="EMBL" id="TNN62835.1"/>
    </source>
</evidence>
<accession>A0A4Z2HC30</accession>
<organism evidence="1 2">
    <name type="scientific">Liparis tanakae</name>
    <name type="common">Tanaka's snailfish</name>
    <dbReference type="NCBI Taxonomy" id="230148"/>
    <lineage>
        <taxon>Eukaryota</taxon>
        <taxon>Metazoa</taxon>
        <taxon>Chordata</taxon>
        <taxon>Craniata</taxon>
        <taxon>Vertebrata</taxon>
        <taxon>Euteleostomi</taxon>
        <taxon>Actinopterygii</taxon>
        <taxon>Neopterygii</taxon>
        <taxon>Teleostei</taxon>
        <taxon>Neoteleostei</taxon>
        <taxon>Acanthomorphata</taxon>
        <taxon>Eupercaria</taxon>
        <taxon>Perciformes</taxon>
        <taxon>Cottioidei</taxon>
        <taxon>Cottales</taxon>
        <taxon>Liparidae</taxon>
        <taxon>Liparis</taxon>
    </lineage>
</organism>
<comment type="caution">
    <text evidence="1">The sequence shown here is derived from an EMBL/GenBank/DDBJ whole genome shotgun (WGS) entry which is preliminary data.</text>
</comment>
<name>A0A4Z2HC30_9TELE</name>
<proteinExistence type="predicted"/>
<dbReference type="AlphaFoldDB" id="A0A4Z2HC30"/>
<dbReference type="Proteomes" id="UP000314294">
    <property type="component" value="Unassembled WGS sequence"/>
</dbReference>
<dbReference type="EMBL" id="SRLO01000285">
    <property type="protein sequence ID" value="TNN62835.1"/>
    <property type="molecule type" value="Genomic_DNA"/>
</dbReference>
<keyword evidence="2" id="KW-1185">Reference proteome</keyword>
<reference evidence="1 2" key="1">
    <citation type="submission" date="2019-03" db="EMBL/GenBank/DDBJ databases">
        <title>First draft genome of Liparis tanakae, snailfish: a comprehensive survey of snailfish specific genes.</title>
        <authorList>
            <person name="Kim W."/>
            <person name="Song I."/>
            <person name="Jeong J.-H."/>
            <person name="Kim D."/>
            <person name="Kim S."/>
            <person name="Ryu S."/>
            <person name="Song J.Y."/>
            <person name="Lee S.K."/>
        </authorList>
    </citation>
    <scope>NUCLEOTIDE SEQUENCE [LARGE SCALE GENOMIC DNA]</scope>
    <source>
        <tissue evidence="1">Muscle</tissue>
    </source>
</reference>
<evidence type="ECO:0000313" key="2">
    <source>
        <dbReference type="Proteomes" id="UP000314294"/>
    </source>
</evidence>
<protein>
    <submittedName>
        <fullName evidence="1">Uncharacterized protein</fullName>
    </submittedName>
</protein>